<dbReference type="Proteomes" id="UP000245590">
    <property type="component" value="Unassembled WGS sequence"/>
</dbReference>
<dbReference type="PANTHER" id="PTHR10434">
    <property type="entry name" value="1-ACYL-SN-GLYCEROL-3-PHOSPHATE ACYLTRANSFERASE"/>
    <property type="match status" value="1"/>
</dbReference>
<dbReference type="CDD" id="cd07989">
    <property type="entry name" value="LPLAT_AGPAT-like"/>
    <property type="match status" value="1"/>
</dbReference>
<organism evidence="4 5">
    <name type="scientific">Brachybacterium endophyticum</name>
    <dbReference type="NCBI Taxonomy" id="2182385"/>
    <lineage>
        <taxon>Bacteria</taxon>
        <taxon>Bacillati</taxon>
        <taxon>Actinomycetota</taxon>
        <taxon>Actinomycetes</taxon>
        <taxon>Micrococcales</taxon>
        <taxon>Dermabacteraceae</taxon>
        <taxon>Brachybacterium</taxon>
    </lineage>
</organism>
<dbReference type="PANTHER" id="PTHR10434:SF11">
    <property type="entry name" value="1-ACYL-SN-GLYCEROL-3-PHOSPHATE ACYLTRANSFERASE"/>
    <property type="match status" value="1"/>
</dbReference>
<sequence length="233" mass="24837">MLYEVAKPIVREVLRAVYAPQAHGLHHIPEQGAAILASNHLSGADTVFMPAQVRRTVHFLAKSDFFAGTSLPSRALGALLRGLGVMPVDRTGGNASHSALQGALDVLESGGLLGIYPEGTRSPDGRLHRGKTGMARLALATGAPIIPIGMEGSFEAQRGRRFIPRRRPRIIVRVGAPIMPASVAGEGEGAHEDAARLRELTDLVMSRIQELTGQEYVDLYAADVKRGGTPDGR</sequence>
<dbReference type="GO" id="GO:0003841">
    <property type="term" value="F:1-acylglycerol-3-phosphate O-acyltransferase activity"/>
    <property type="evidence" value="ECO:0007669"/>
    <property type="project" value="TreeGrafter"/>
</dbReference>
<feature type="domain" description="Phospholipid/glycerol acyltransferase" evidence="3">
    <location>
        <begin position="34"/>
        <end position="153"/>
    </location>
</feature>
<dbReference type="EMBL" id="QFKX01000004">
    <property type="protein sequence ID" value="PWH05858.1"/>
    <property type="molecule type" value="Genomic_DNA"/>
</dbReference>
<dbReference type="InterPro" id="IPR002123">
    <property type="entry name" value="Plipid/glycerol_acylTrfase"/>
</dbReference>
<dbReference type="GO" id="GO:0006654">
    <property type="term" value="P:phosphatidic acid biosynthetic process"/>
    <property type="evidence" value="ECO:0007669"/>
    <property type="project" value="TreeGrafter"/>
</dbReference>
<keyword evidence="2 4" id="KW-0012">Acyltransferase</keyword>
<keyword evidence="1 4" id="KW-0808">Transferase</keyword>
<evidence type="ECO:0000259" key="3">
    <source>
        <dbReference type="SMART" id="SM00563"/>
    </source>
</evidence>
<evidence type="ECO:0000313" key="5">
    <source>
        <dbReference type="Proteomes" id="UP000245590"/>
    </source>
</evidence>
<dbReference type="AlphaFoldDB" id="A0A2U2RJ20"/>
<protein>
    <submittedName>
        <fullName evidence="4">1-acyl-sn-glycerol-3-phosphate acyltransferase</fullName>
    </submittedName>
</protein>
<reference evidence="4 5" key="1">
    <citation type="submission" date="2018-05" db="EMBL/GenBank/DDBJ databases">
        <title>Brachybacterium sp. M1HQ-2T, whole genome shotgun sequence.</title>
        <authorList>
            <person name="Tuo L."/>
        </authorList>
    </citation>
    <scope>NUCLEOTIDE SEQUENCE [LARGE SCALE GENOMIC DNA]</scope>
    <source>
        <strain evidence="4 5">M1HQ-2</strain>
    </source>
</reference>
<name>A0A2U2RJ20_9MICO</name>
<evidence type="ECO:0000313" key="4">
    <source>
        <dbReference type="EMBL" id="PWH05858.1"/>
    </source>
</evidence>
<dbReference type="SUPFAM" id="SSF69593">
    <property type="entry name" value="Glycerol-3-phosphate (1)-acyltransferase"/>
    <property type="match status" value="1"/>
</dbReference>
<dbReference type="GO" id="GO:0005886">
    <property type="term" value="C:plasma membrane"/>
    <property type="evidence" value="ECO:0007669"/>
    <property type="project" value="TreeGrafter"/>
</dbReference>
<accession>A0A2U2RJ20</accession>
<proteinExistence type="predicted"/>
<evidence type="ECO:0000256" key="1">
    <source>
        <dbReference type="ARBA" id="ARBA00022679"/>
    </source>
</evidence>
<dbReference type="OrthoDB" id="9808424at2"/>
<evidence type="ECO:0000256" key="2">
    <source>
        <dbReference type="ARBA" id="ARBA00023315"/>
    </source>
</evidence>
<gene>
    <name evidence="4" type="ORF">DEO23_11735</name>
</gene>
<keyword evidence="5" id="KW-1185">Reference proteome</keyword>
<comment type="caution">
    <text evidence="4">The sequence shown here is derived from an EMBL/GenBank/DDBJ whole genome shotgun (WGS) entry which is preliminary data.</text>
</comment>
<dbReference type="Pfam" id="PF01553">
    <property type="entry name" value="Acyltransferase"/>
    <property type="match status" value="1"/>
</dbReference>
<dbReference type="SMART" id="SM00563">
    <property type="entry name" value="PlsC"/>
    <property type="match status" value="1"/>
</dbReference>